<name>A0A1X0YH95_MYCSI</name>
<accession>A0A1X0YH95</accession>
<evidence type="ECO:0008006" key="3">
    <source>
        <dbReference type="Google" id="ProtNLM"/>
    </source>
</evidence>
<reference evidence="1 2" key="1">
    <citation type="submission" date="2017-03" db="EMBL/GenBank/DDBJ databases">
        <title>Genomic insights into Mycobacterium simiae human colonization.</title>
        <authorList>
            <person name="Steffani J.L."/>
            <person name="Brunck M.E."/>
            <person name="Cruz E."/>
            <person name="Montiel R."/>
            <person name="Barona F."/>
        </authorList>
    </citation>
    <scope>NUCLEOTIDE SEQUENCE [LARGE SCALE GENOMIC DNA]</scope>
    <source>
        <strain evidence="1 2">MsiGto</strain>
    </source>
</reference>
<dbReference type="AlphaFoldDB" id="A0A1X0YH95"/>
<sequence length="259" mass="29222">MSSVLISQVGTLDLLDLRMITRYYGDDSLPYPFALTQGSRFRTQDEASKYASTVVDRFFHGDLNNFMESVVAYDSADVRVECHVQYIPDDTPCVRLIAYRAGQLGFFAAQRPDEDLVDIYTLSPYDLSTAICDDLSLCQPGQHPKILIPEFLPQGRAEFDNGDLVVRSRRNSTEVMVPASRVTAYATVQSHWRPTRKWGPDSGKTAIVWVRVLDDGDYMYVPDHSHARPMTKAALCQQIDQLIANDIAILREIRCDYGA</sequence>
<comment type="caution">
    <text evidence="1">The sequence shown here is derived from an EMBL/GenBank/DDBJ whole genome shotgun (WGS) entry which is preliminary data.</text>
</comment>
<evidence type="ECO:0000313" key="2">
    <source>
        <dbReference type="Proteomes" id="UP000193040"/>
    </source>
</evidence>
<dbReference type="RefSeq" id="WP_084946589.1">
    <property type="nucleotide sequence ID" value="NZ_MZZM01000001.1"/>
</dbReference>
<proteinExistence type="predicted"/>
<dbReference type="EMBL" id="MZZM01000001">
    <property type="protein sequence ID" value="ORJ64737.1"/>
    <property type="molecule type" value="Genomic_DNA"/>
</dbReference>
<gene>
    <name evidence="1" type="ORF">B5M45_00190</name>
</gene>
<protein>
    <recommendedName>
        <fullName evidence="3">ESX secretion-associated protein EspG</fullName>
    </recommendedName>
</protein>
<dbReference type="Proteomes" id="UP000193040">
    <property type="component" value="Unassembled WGS sequence"/>
</dbReference>
<evidence type="ECO:0000313" key="1">
    <source>
        <dbReference type="EMBL" id="ORJ64737.1"/>
    </source>
</evidence>
<keyword evidence="2" id="KW-1185">Reference proteome</keyword>
<organism evidence="1 2">
    <name type="scientific">Mycobacterium simiae</name>
    <name type="common">Mycobacterium habana</name>
    <dbReference type="NCBI Taxonomy" id="1784"/>
    <lineage>
        <taxon>Bacteria</taxon>
        <taxon>Bacillati</taxon>
        <taxon>Actinomycetota</taxon>
        <taxon>Actinomycetes</taxon>
        <taxon>Mycobacteriales</taxon>
        <taxon>Mycobacteriaceae</taxon>
        <taxon>Mycobacterium</taxon>
        <taxon>Mycobacterium simiae complex</taxon>
    </lineage>
</organism>